<dbReference type="Proteomes" id="UP001610446">
    <property type="component" value="Unassembled WGS sequence"/>
</dbReference>
<proteinExistence type="predicted"/>
<feature type="compositionally biased region" description="Acidic residues" evidence="1">
    <location>
        <begin position="123"/>
        <end position="147"/>
    </location>
</feature>
<dbReference type="EMBL" id="JBFXLU010000274">
    <property type="protein sequence ID" value="KAL2831887.1"/>
    <property type="molecule type" value="Genomic_DNA"/>
</dbReference>
<comment type="caution">
    <text evidence="2">The sequence shown here is derived from an EMBL/GenBank/DDBJ whole genome shotgun (WGS) entry which is preliminary data.</text>
</comment>
<feature type="compositionally biased region" description="Basic and acidic residues" evidence="1">
    <location>
        <begin position="106"/>
        <end position="122"/>
    </location>
</feature>
<feature type="compositionally biased region" description="Basic residues" evidence="1">
    <location>
        <begin position="88"/>
        <end position="105"/>
    </location>
</feature>
<evidence type="ECO:0000313" key="2">
    <source>
        <dbReference type="EMBL" id="KAL2831887.1"/>
    </source>
</evidence>
<reference evidence="2 3" key="1">
    <citation type="submission" date="2024-07" db="EMBL/GenBank/DDBJ databases">
        <title>Section-level genome sequencing and comparative genomics of Aspergillus sections Usti and Cavernicolus.</title>
        <authorList>
            <consortium name="Lawrence Berkeley National Laboratory"/>
            <person name="Nybo J.L."/>
            <person name="Vesth T.C."/>
            <person name="Theobald S."/>
            <person name="Frisvad J.C."/>
            <person name="Larsen T.O."/>
            <person name="Kjaerboelling I."/>
            <person name="Rothschild-Mancinelli K."/>
            <person name="Lyhne E.K."/>
            <person name="Kogle M.E."/>
            <person name="Barry K."/>
            <person name="Clum A."/>
            <person name="Na H."/>
            <person name="Ledsgaard L."/>
            <person name="Lin J."/>
            <person name="Lipzen A."/>
            <person name="Kuo A."/>
            <person name="Riley R."/>
            <person name="Mondo S."/>
            <person name="Labutti K."/>
            <person name="Haridas S."/>
            <person name="Pangalinan J."/>
            <person name="Salamov A.A."/>
            <person name="Simmons B.A."/>
            <person name="Magnuson J.K."/>
            <person name="Chen J."/>
            <person name="Drula E."/>
            <person name="Henrissat B."/>
            <person name="Wiebenga A."/>
            <person name="Lubbers R.J."/>
            <person name="Gomes A.C."/>
            <person name="Makela M.R."/>
            <person name="Stajich J."/>
            <person name="Grigoriev I.V."/>
            <person name="Mortensen U.H."/>
            <person name="De Vries R.P."/>
            <person name="Baker S.E."/>
            <person name="Andersen M.R."/>
        </authorList>
    </citation>
    <scope>NUCLEOTIDE SEQUENCE [LARGE SCALE GENOMIC DNA]</scope>
    <source>
        <strain evidence="2 3">CBS 123904</strain>
    </source>
</reference>
<name>A0ABR4IWC0_9EURO</name>
<keyword evidence="3" id="KW-1185">Reference proteome</keyword>
<sequence>MVMAWNAEADAKLFLGVLNLLKDSKTKLDCEYLAKFMGPDCLPGAVQNRIVRLKRMAEKGGAAADGAGPGAENADEDAATADGQVSPQKRKAGRPRGAKASAAKKVKGDAKVTSEVKVKVEEIEMEMEMDAENEKEETEDMETEDVA</sequence>
<organism evidence="2 3">
    <name type="scientific">Aspergillus pseudoustus</name>
    <dbReference type="NCBI Taxonomy" id="1810923"/>
    <lineage>
        <taxon>Eukaryota</taxon>
        <taxon>Fungi</taxon>
        <taxon>Dikarya</taxon>
        <taxon>Ascomycota</taxon>
        <taxon>Pezizomycotina</taxon>
        <taxon>Eurotiomycetes</taxon>
        <taxon>Eurotiomycetidae</taxon>
        <taxon>Eurotiales</taxon>
        <taxon>Aspergillaceae</taxon>
        <taxon>Aspergillus</taxon>
        <taxon>Aspergillus subgen. Nidulantes</taxon>
    </lineage>
</organism>
<feature type="region of interest" description="Disordered" evidence="1">
    <location>
        <begin position="57"/>
        <end position="147"/>
    </location>
</feature>
<gene>
    <name evidence="2" type="ORF">BJY01DRAFT_254106</name>
</gene>
<protein>
    <submittedName>
        <fullName evidence="2">Uncharacterized protein</fullName>
    </submittedName>
</protein>
<feature type="compositionally biased region" description="Low complexity" evidence="1">
    <location>
        <begin position="59"/>
        <end position="72"/>
    </location>
</feature>
<evidence type="ECO:0000313" key="3">
    <source>
        <dbReference type="Proteomes" id="UP001610446"/>
    </source>
</evidence>
<evidence type="ECO:0000256" key="1">
    <source>
        <dbReference type="SAM" id="MobiDB-lite"/>
    </source>
</evidence>
<accession>A0ABR4IWC0</accession>